<evidence type="ECO:0000259" key="14">
    <source>
        <dbReference type="PROSITE" id="PS50134"/>
    </source>
</evidence>
<dbReference type="Proteomes" id="UP000243579">
    <property type="component" value="Unassembled WGS sequence"/>
</dbReference>
<dbReference type="GO" id="GO:0003713">
    <property type="term" value="F:transcription coactivator activity"/>
    <property type="evidence" value="ECO:0007669"/>
    <property type="project" value="TreeGrafter"/>
</dbReference>
<dbReference type="AlphaFoldDB" id="A0A1V9ZK36"/>
<evidence type="ECO:0000256" key="6">
    <source>
        <dbReference type="ARBA" id="ARBA00022833"/>
    </source>
</evidence>
<keyword evidence="6" id="KW-0862">Zinc</keyword>
<dbReference type="OrthoDB" id="899at2759"/>
<keyword evidence="7" id="KW-0156">Chromatin regulator</keyword>
<evidence type="ECO:0000256" key="11">
    <source>
        <dbReference type="ARBA" id="ARBA00048017"/>
    </source>
</evidence>
<feature type="domain" description="TAZ-type" evidence="14">
    <location>
        <begin position="779"/>
        <end position="857"/>
    </location>
</feature>
<proteinExistence type="predicted"/>
<dbReference type="InterPro" id="IPR036529">
    <property type="entry name" value="KIX_dom_sf"/>
</dbReference>
<feature type="compositionally biased region" description="Low complexity" evidence="13">
    <location>
        <begin position="877"/>
        <end position="891"/>
    </location>
</feature>
<evidence type="ECO:0000256" key="3">
    <source>
        <dbReference type="ARBA" id="ARBA00022679"/>
    </source>
</evidence>
<dbReference type="GO" id="GO:0031490">
    <property type="term" value="F:chromatin DNA binding"/>
    <property type="evidence" value="ECO:0007669"/>
    <property type="project" value="TreeGrafter"/>
</dbReference>
<protein>
    <recommendedName>
        <fullName evidence="2">histone acetyltransferase</fullName>
        <ecNumber evidence="2">2.3.1.48</ecNumber>
    </recommendedName>
</protein>
<dbReference type="SUPFAM" id="SSF57933">
    <property type="entry name" value="TAZ domain"/>
    <property type="match status" value="3"/>
</dbReference>
<dbReference type="EMBL" id="JNBR01000086">
    <property type="protein sequence ID" value="OQR98354.1"/>
    <property type="molecule type" value="Genomic_DNA"/>
</dbReference>
<dbReference type="GO" id="GO:0005634">
    <property type="term" value="C:nucleus"/>
    <property type="evidence" value="ECO:0007669"/>
    <property type="project" value="UniProtKB-SubCell"/>
</dbReference>
<comment type="caution">
    <text evidence="15">The sequence shown here is derived from an EMBL/GenBank/DDBJ whole genome shotgun (WGS) entry which is preliminary data.</text>
</comment>
<evidence type="ECO:0000256" key="1">
    <source>
        <dbReference type="ARBA" id="ARBA00004123"/>
    </source>
</evidence>
<dbReference type="GO" id="GO:0004402">
    <property type="term" value="F:histone acetyltransferase activity"/>
    <property type="evidence" value="ECO:0007669"/>
    <property type="project" value="InterPro"/>
</dbReference>
<feature type="compositionally biased region" description="Basic and acidic residues" evidence="13">
    <location>
        <begin position="892"/>
        <end position="916"/>
    </location>
</feature>
<dbReference type="Pfam" id="PF02135">
    <property type="entry name" value="zf-TAZ"/>
    <property type="match status" value="3"/>
</dbReference>
<sequence>MDNKFADDELLFNNSMGGSATNPNVNLFGNAFSMAPSQGNGGGNAANNMMNPALYSSMSMQGMMAMGSNSMPMMYNAMTSGTSSDDLSGSAIQFPAELMNSPKNPGNAATMGLGGMDPMMQMNPMGMNPMMGGGGMPNLNMYPMQPSVPPNFYMLPPQQQQQYLWQQQQQYIHMMQANMMMNGGNMMMPTQPQPQQPQPHHAAVHTAVQMPMTTWQTTADNPMRKDVITRIVQFLQMQKPNAPQDWMKRLPQMAKKLEEALYRKATSKAEYNDMSTLQARLHVVAQEFKTKTTMANAKPPGEWRSIEDNPVRQELISRIVNLLKAQNPSATAEWIGRLPHMAKKLEDMLYQKATSKAEYTDLNRLKERLQEVATEIHKTNHMQLKEKAAPAPAPPAPPAPKDGSFTDIAKGIASHLSPRTIGEYNQKVMSMMVNLDQNRLVLQRQHMRLMQLRHASECKLPADKCPTPACADMKLLWAHLQQCHKSELCKAPHCLSSKYVLAHYQQCTMPTCVVCRAPGAESTPAAQPPQQPTPTPTPQQPPFAFQNHARGIASTLPEKAVQDYHQKVEFMLNDKTKEHHQSILLRQQQRLMQLRHASECLLERNCPTPACQEMKPLWRHLQTCRQTENCPTAHCLSSKYVLAHFQQCMKPQCAVCQPVRLAQQQQQHAQQQQQQQQAQFQYQQAQYQQHQQMQLHSQQQQQQQQQQQPPAAAAPTQPAAPPAAAPKEEPASGSATSKERIRQFTEKAKAIANMLTAKTTQDYHTKVVGMMQPRNVHQNQTILERQQQRLLHLRHALFCAADKCVAAHCAEMKKLWQHINQCKKSDACAFAHCLSSKYVLSHFQQCANLACVVCELVRNPVEMDKLEADDARGNADAARASATAAPATADAADAKKRPLEAPADADRVVKKPKEEAALSPPLEIGEPAADGLFDCPAELLKDEDGLGGFMADLDDEYDDAGEFGALLMDDTI</sequence>
<evidence type="ECO:0000256" key="13">
    <source>
        <dbReference type="SAM" id="MobiDB-lite"/>
    </source>
</evidence>
<dbReference type="STRING" id="1202772.A0A1V9ZK36"/>
<dbReference type="Gene3D" id="1.10.246.20">
    <property type="entry name" value="Coactivator CBP, KIX domain"/>
    <property type="match status" value="2"/>
</dbReference>
<accession>A0A1V9ZK36</accession>
<dbReference type="PROSITE" id="PS50134">
    <property type="entry name" value="ZF_TAZ"/>
    <property type="match status" value="3"/>
</dbReference>
<feature type="region of interest" description="Disordered" evidence="13">
    <location>
        <begin position="693"/>
        <end position="739"/>
    </location>
</feature>
<dbReference type="InterPro" id="IPR000197">
    <property type="entry name" value="Znf_TAZ"/>
</dbReference>
<name>A0A1V9ZK36_ACHHY</name>
<dbReference type="SUPFAM" id="SSF47040">
    <property type="entry name" value="Kix domain of CBP (creb binding protein)"/>
    <property type="match status" value="1"/>
</dbReference>
<evidence type="ECO:0000313" key="16">
    <source>
        <dbReference type="Proteomes" id="UP000243579"/>
    </source>
</evidence>
<keyword evidence="8" id="KW-0805">Transcription regulation</keyword>
<keyword evidence="9" id="KW-0804">Transcription</keyword>
<organism evidence="15 16">
    <name type="scientific">Achlya hypogyna</name>
    <name type="common">Oomycete</name>
    <name type="synonym">Protoachlya hypogyna</name>
    <dbReference type="NCBI Taxonomy" id="1202772"/>
    <lineage>
        <taxon>Eukaryota</taxon>
        <taxon>Sar</taxon>
        <taxon>Stramenopiles</taxon>
        <taxon>Oomycota</taxon>
        <taxon>Saprolegniomycetes</taxon>
        <taxon>Saprolegniales</taxon>
        <taxon>Achlyaceae</taxon>
        <taxon>Achlya</taxon>
    </lineage>
</organism>
<evidence type="ECO:0000256" key="5">
    <source>
        <dbReference type="ARBA" id="ARBA00022771"/>
    </source>
</evidence>
<dbReference type="GO" id="GO:0045944">
    <property type="term" value="P:positive regulation of transcription by RNA polymerase II"/>
    <property type="evidence" value="ECO:0007669"/>
    <property type="project" value="TreeGrafter"/>
</dbReference>
<feature type="region of interest" description="Disordered" evidence="13">
    <location>
        <begin position="523"/>
        <end position="545"/>
    </location>
</feature>
<evidence type="ECO:0000313" key="15">
    <source>
        <dbReference type="EMBL" id="OQR98354.1"/>
    </source>
</evidence>
<dbReference type="InterPro" id="IPR036546">
    <property type="entry name" value="MED15_KIX"/>
</dbReference>
<dbReference type="GO" id="GO:0008270">
    <property type="term" value="F:zinc ion binding"/>
    <property type="evidence" value="ECO:0007669"/>
    <property type="project" value="UniProtKB-KW"/>
</dbReference>
<evidence type="ECO:0000256" key="4">
    <source>
        <dbReference type="ARBA" id="ARBA00022723"/>
    </source>
</evidence>
<dbReference type="InterPro" id="IPR013178">
    <property type="entry name" value="Histone_AcTrfase_Rtt109/CBP"/>
</dbReference>
<gene>
    <name evidence="15" type="ORF">ACHHYP_08721</name>
</gene>
<dbReference type="PANTHER" id="PTHR13808:SF1">
    <property type="entry name" value="HISTONE ACETYLTRANSFERASE"/>
    <property type="match status" value="1"/>
</dbReference>
<evidence type="ECO:0000256" key="8">
    <source>
        <dbReference type="ARBA" id="ARBA00023015"/>
    </source>
</evidence>
<dbReference type="PANTHER" id="PTHR13808">
    <property type="entry name" value="CBP/P300-RELATED"/>
    <property type="match status" value="1"/>
</dbReference>
<dbReference type="InterPro" id="IPR035898">
    <property type="entry name" value="TAZ_dom_sf"/>
</dbReference>
<keyword evidence="5" id="KW-0863">Zinc-finger</keyword>
<feature type="domain" description="TAZ-type" evidence="14">
    <location>
        <begin position="578"/>
        <end position="659"/>
    </location>
</feature>
<feature type="domain" description="TAZ-type" evidence="14">
    <location>
        <begin position="435"/>
        <end position="518"/>
    </location>
</feature>
<dbReference type="GO" id="GO:0000123">
    <property type="term" value="C:histone acetyltransferase complex"/>
    <property type="evidence" value="ECO:0007669"/>
    <property type="project" value="TreeGrafter"/>
</dbReference>
<feature type="region of interest" description="Disordered" evidence="13">
    <location>
        <begin position="877"/>
        <end position="925"/>
    </location>
</feature>
<evidence type="ECO:0000256" key="2">
    <source>
        <dbReference type="ARBA" id="ARBA00013184"/>
    </source>
</evidence>
<keyword evidence="3" id="KW-0808">Transferase</keyword>
<feature type="compositionally biased region" description="Pro residues" evidence="13">
    <location>
        <begin position="526"/>
        <end position="541"/>
    </location>
</feature>
<comment type="subcellular location">
    <subcellularLocation>
        <location evidence="1">Nucleus</location>
    </subcellularLocation>
</comment>
<reference evidence="15 16" key="1">
    <citation type="journal article" date="2014" name="Genome Biol. Evol.">
        <title>The secreted proteins of Achlya hypogyna and Thraustotheca clavata identify the ancestral oomycete secretome and reveal gene acquisitions by horizontal gene transfer.</title>
        <authorList>
            <person name="Misner I."/>
            <person name="Blouin N."/>
            <person name="Leonard G."/>
            <person name="Richards T.A."/>
            <person name="Lane C.E."/>
        </authorList>
    </citation>
    <scope>NUCLEOTIDE SEQUENCE [LARGE SCALE GENOMIC DNA]</scope>
    <source>
        <strain evidence="15 16">ATCC 48635</strain>
    </source>
</reference>
<evidence type="ECO:0000256" key="12">
    <source>
        <dbReference type="SAM" id="Coils"/>
    </source>
</evidence>
<evidence type="ECO:0000256" key="10">
    <source>
        <dbReference type="ARBA" id="ARBA00023242"/>
    </source>
</evidence>
<evidence type="ECO:0000256" key="9">
    <source>
        <dbReference type="ARBA" id="ARBA00023163"/>
    </source>
</evidence>
<comment type="catalytic activity">
    <reaction evidence="11">
        <text>L-lysyl-[protein] + acetyl-CoA = N(6)-acetyl-L-lysyl-[protein] + CoA + H(+)</text>
        <dbReference type="Rhea" id="RHEA:45948"/>
        <dbReference type="Rhea" id="RHEA-COMP:9752"/>
        <dbReference type="Rhea" id="RHEA-COMP:10731"/>
        <dbReference type="ChEBI" id="CHEBI:15378"/>
        <dbReference type="ChEBI" id="CHEBI:29969"/>
        <dbReference type="ChEBI" id="CHEBI:57287"/>
        <dbReference type="ChEBI" id="CHEBI:57288"/>
        <dbReference type="ChEBI" id="CHEBI:61930"/>
        <dbReference type="EC" id="2.3.1.48"/>
    </reaction>
</comment>
<evidence type="ECO:0000256" key="7">
    <source>
        <dbReference type="ARBA" id="ARBA00022853"/>
    </source>
</evidence>
<feature type="compositionally biased region" description="Low complexity" evidence="13">
    <location>
        <begin position="693"/>
        <end position="717"/>
    </location>
</feature>
<dbReference type="Gene3D" id="1.20.1020.10">
    <property type="entry name" value="TAZ domain"/>
    <property type="match status" value="3"/>
</dbReference>
<dbReference type="Pfam" id="PF16987">
    <property type="entry name" value="KIX_2"/>
    <property type="match status" value="2"/>
</dbReference>
<feature type="coiled-coil region" evidence="12">
    <location>
        <begin position="352"/>
        <end position="382"/>
    </location>
</feature>
<keyword evidence="16" id="KW-1185">Reference proteome</keyword>
<keyword evidence="4" id="KW-0479">Metal-binding</keyword>
<keyword evidence="12" id="KW-0175">Coiled coil</keyword>
<dbReference type="GO" id="GO:0005667">
    <property type="term" value="C:transcription regulator complex"/>
    <property type="evidence" value="ECO:0007669"/>
    <property type="project" value="TreeGrafter"/>
</dbReference>
<dbReference type="EC" id="2.3.1.48" evidence="2"/>
<keyword evidence="10" id="KW-0539">Nucleus</keyword>
<dbReference type="SMART" id="SM00551">
    <property type="entry name" value="ZnF_TAZ"/>
    <property type="match status" value="3"/>
</dbReference>